<keyword evidence="1" id="KW-0963">Cytoplasm</keyword>
<keyword evidence="6" id="KW-0819">tRNA processing</keyword>
<proteinExistence type="predicted"/>
<evidence type="ECO:0000256" key="8">
    <source>
        <dbReference type="ARBA" id="ARBA00023002"/>
    </source>
</evidence>
<keyword evidence="2" id="KW-0489">Methyltransferase</keyword>
<keyword evidence="5" id="KW-0949">S-adenosyl-L-methionine</keyword>
<dbReference type="GO" id="GO:0005737">
    <property type="term" value="C:cytoplasm"/>
    <property type="evidence" value="ECO:0007669"/>
    <property type="project" value="TreeGrafter"/>
</dbReference>
<name>A0AA42C8S9_9BACT</name>
<comment type="caution">
    <text evidence="11">The sequence shown here is derived from an EMBL/GenBank/DDBJ whole genome shotgun (WGS) entry which is preliminary data.</text>
</comment>
<dbReference type="EMBL" id="JAPAAF010000001">
    <property type="protein sequence ID" value="MCW0481235.1"/>
    <property type="molecule type" value="Genomic_DNA"/>
</dbReference>
<keyword evidence="9" id="KW-0511">Multifunctional enzyme</keyword>
<evidence type="ECO:0000313" key="11">
    <source>
        <dbReference type="EMBL" id="MCW0481235.1"/>
    </source>
</evidence>
<dbReference type="GO" id="GO:0008033">
    <property type="term" value="P:tRNA processing"/>
    <property type="evidence" value="ECO:0007669"/>
    <property type="project" value="UniProtKB-KW"/>
</dbReference>
<dbReference type="Gene3D" id="3.30.9.10">
    <property type="entry name" value="D-Amino Acid Oxidase, subunit A, domain 2"/>
    <property type="match status" value="1"/>
</dbReference>
<dbReference type="InterPro" id="IPR006076">
    <property type="entry name" value="FAD-dep_OxRdtase"/>
</dbReference>
<evidence type="ECO:0000256" key="1">
    <source>
        <dbReference type="ARBA" id="ARBA00022490"/>
    </source>
</evidence>
<dbReference type="GO" id="GO:0032259">
    <property type="term" value="P:methylation"/>
    <property type="evidence" value="ECO:0007669"/>
    <property type="project" value="UniProtKB-KW"/>
</dbReference>
<dbReference type="PANTHER" id="PTHR13847:SF283">
    <property type="entry name" value="TRNA 5-METHYLAMINOMETHYL-2-THIOURIDINE BIOSYNTHESIS BIFUNCTIONAL PROTEIN MNMC"/>
    <property type="match status" value="1"/>
</dbReference>
<keyword evidence="12" id="KW-1185">Reference proteome</keyword>
<dbReference type="PANTHER" id="PTHR13847">
    <property type="entry name" value="SARCOSINE DEHYDROGENASE-RELATED"/>
    <property type="match status" value="1"/>
</dbReference>
<dbReference type="SUPFAM" id="SSF54373">
    <property type="entry name" value="FAD-linked reductases, C-terminal domain"/>
    <property type="match status" value="1"/>
</dbReference>
<keyword evidence="4" id="KW-0808">Transferase</keyword>
<dbReference type="GO" id="GO:0008168">
    <property type="term" value="F:methyltransferase activity"/>
    <property type="evidence" value="ECO:0007669"/>
    <property type="project" value="UniProtKB-KW"/>
</dbReference>
<evidence type="ECO:0000256" key="2">
    <source>
        <dbReference type="ARBA" id="ARBA00022603"/>
    </source>
</evidence>
<evidence type="ECO:0000256" key="9">
    <source>
        <dbReference type="ARBA" id="ARBA00023268"/>
    </source>
</evidence>
<dbReference type="InterPro" id="IPR036188">
    <property type="entry name" value="FAD/NAD-bd_sf"/>
</dbReference>
<feature type="domain" description="FAD dependent oxidoreductase" evidence="10">
    <location>
        <begin position="4"/>
        <end position="327"/>
    </location>
</feature>
<keyword evidence="8" id="KW-0560">Oxidoreductase</keyword>
<sequence>MELDYLITGQGLAGTLLGFELMKTGQRVHFIDAPVFQKASSVAAGLINPVVFRRLNKSWLVDELYPHMTETYAELENLLGRRFFFPMKICKVFGQGEADFWRKKSVENQLEPYVTVEPDFTPRPFLNLPYGCGWVEKSGRVDLPGLLDSFKKHLLQGNLLQPEIFDFSKLEVHRDGIRYKDFEARKIIFCEGHRASQNPFFGNIKFRHTKGEVLDLTVNNYQADSILNKACFFMPAGENRFRLGATYNWDQLDEIPTENGKNELTSKLEHIYTADYRISGHRAGIRPTTHDRRPVIGMHPGDPAVAIFNGLGSKGCLLGPYFARQFSDYLTGNTGQLHPEVDVARYFGAEP</sequence>
<organism evidence="11 12">
    <name type="scientific">Gaoshiqia sediminis</name>
    <dbReference type="NCBI Taxonomy" id="2986998"/>
    <lineage>
        <taxon>Bacteria</taxon>
        <taxon>Pseudomonadati</taxon>
        <taxon>Bacteroidota</taxon>
        <taxon>Bacteroidia</taxon>
        <taxon>Marinilabiliales</taxon>
        <taxon>Prolixibacteraceae</taxon>
        <taxon>Gaoshiqia</taxon>
    </lineage>
</organism>
<keyword evidence="3" id="KW-0285">Flavoprotein</keyword>
<reference evidence="11" key="1">
    <citation type="submission" date="2022-10" db="EMBL/GenBank/DDBJ databases">
        <title>Gaoshiqiia sediminis gen. nov., sp. nov., isolated from coastal sediment.</title>
        <authorList>
            <person name="Yu W.X."/>
            <person name="Mu D.S."/>
            <person name="Du J.Z."/>
            <person name="Liang Y.Q."/>
        </authorList>
    </citation>
    <scope>NUCLEOTIDE SEQUENCE</scope>
    <source>
        <strain evidence="11">A06</strain>
    </source>
</reference>
<evidence type="ECO:0000256" key="7">
    <source>
        <dbReference type="ARBA" id="ARBA00022827"/>
    </source>
</evidence>
<accession>A0AA42C8S9</accession>
<evidence type="ECO:0000256" key="3">
    <source>
        <dbReference type="ARBA" id="ARBA00022630"/>
    </source>
</evidence>
<evidence type="ECO:0000259" key="10">
    <source>
        <dbReference type="Pfam" id="PF01266"/>
    </source>
</evidence>
<dbReference type="AlphaFoldDB" id="A0AA42C8S9"/>
<dbReference type="RefSeq" id="WP_282589839.1">
    <property type="nucleotide sequence ID" value="NZ_JAPAAF010000001.1"/>
</dbReference>
<dbReference type="GO" id="GO:0016491">
    <property type="term" value="F:oxidoreductase activity"/>
    <property type="evidence" value="ECO:0007669"/>
    <property type="project" value="UniProtKB-KW"/>
</dbReference>
<protein>
    <submittedName>
        <fullName evidence="11">FAD-binding oxidoreductase</fullName>
    </submittedName>
</protein>
<evidence type="ECO:0000256" key="4">
    <source>
        <dbReference type="ARBA" id="ARBA00022679"/>
    </source>
</evidence>
<evidence type="ECO:0000256" key="6">
    <source>
        <dbReference type="ARBA" id="ARBA00022694"/>
    </source>
</evidence>
<dbReference type="Proteomes" id="UP001163821">
    <property type="component" value="Unassembled WGS sequence"/>
</dbReference>
<dbReference type="Gene3D" id="3.50.50.60">
    <property type="entry name" value="FAD/NAD(P)-binding domain"/>
    <property type="match status" value="1"/>
</dbReference>
<dbReference type="SUPFAM" id="SSF51971">
    <property type="entry name" value="Nucleotide-binding domain"/>
    <property type="match status" value="1"/>
</dbReference>
<dbReference type="Pfam" id="PF01266">
    <property type="entry name" value="DAO"/>
    <property type="match status" value="1"/>
</dbReference>
<evidence type="ECO:0000313" key="12">
    <source>
        <dbReference type="Proteomes" id="UP001163821"/>
    </source>
</evidence>
<keyword evidence="7" id="KW-0274">FAD</keyword>
<gene>
    <name evidence="11" type="ORF">N2K84_00735</name>
</gene>
<evidence type="ECO:0000256" key="5">
    <source>
        <dbReference type="ARBA" id="ARBA00022691"/>
    </source>
</evidence>